<dbReference type="Proteomes" id="UP001279734">
    <property type="component" value="Unassembled WGS sequence"/>
</dbReference>
<feature type="transmembrane region" description="Helical" evidence="1">
    <location>
        <begin position="12"/>
        <end position="35"/>
    </location>
</feature>
<dbReference type="EMBL" id="BSYO01000036">
    <property type="protein sequence ID" value="GMH29689.1"/>
    <property type="molecule type" value="Genomic_DNA"/>
</dbReference>
<evidence type="ECO:0000313" key="2">
    <source>
        <dbReference type="EMBL" id="GMH29689.1"/>
    </source>
</evidence>
<comment type="caution">
    <text evidence="2">The sequence shown here is derived from an EMBL/GenBank/DDBJ whole genome shotgun (WGS) entry which is preliminary data.</text>
</comment>
<gene>
    <name evidence="2" type="ORF">Nepgr_031532</name>
</gene>
<dbReference type="AlphaFoldDB" id="A0AAD3TIG9"/>
<organism evidence="2 3">
    <name type="scientific">Nepenthes gracilis</name>
    <name type="common">Slender pitcher plant</name>
    <dbReference type="NCBI Taxonomy" id="150966"/>
    <lineage>
        <taxon>Eukaryota</taxon>
        <taxon>Viridiplantae</taxon>
        <taxon>Streptophyta</taxon>
        <taxon>Embryophyta</taxon>
        <taxon>Tracheophyta</taxon>
        <taxon>Spermatophyta</taxon>
        <taxon>Magnoliopsida</taxon>
        <taxon>eudicotyledons</taxon>
        <taxon>Gunneridae</taxon>
        <taxon>Pentapetalae</taxon>
        <taxon>Caryophyllales</taxon>
        <taxon>Nepenthaceae</taxon>
        <taxon>Nepenthes</taxon>
    </lineage>
</organism>
<keyword evidence="1" id="KW-1133">Transmembrane helix</keyword>
<keyword evidence="1" id="KW-0812">Transmembrane</keyword>
<name>A0AAD3TIG9_NEPGR</name>
<reference evidence="2" key="1">
    <citation type="submission" date="2023-05" db="EMBL/GenBank/DDBJ databases">
        <title>Nepenthes gracilis genome sequencing.</title>
        <authorList>
            <person name="Fukushima K."/>
        </authorList>
    </citation>
    <scope>NUCLEOTIDE SEQUENCE</scope>
    <source>
        <strain evidence="2">SING2019-196</strain>
    </source>
</reference>
<protein>
    <submittedName>
        <fullName evidence="2">Uncharacterized protein</fullName>
    </submittedName>
</protein>
<evidence type="ECO:0000313" key="3">
    <source>
        <dbReference type="Proteomes" id="UP001279734"/>
    </source>
</evidence>
<keyword evidence="1" id="KW-0472">Membrane</keyword>
<accession>A0AAD3TIG9</accession>
<sequence>MAAFGTVRSTTLLPLIAIGLSLKYSIVSASIPSYVAAPRTRYKQLLATTKPEVDLPALDQDDWAVSLLLYLRLTSCNLILLQGYLELQSNLMAASVTHDPWISRYNPLTCQFANLPVQLVFNVQPTYSKDYQQSCSRTI</sequence>
<proteinExistence type="predicted"/>
<evidence type="ECO:0000256" key="1">
    <source>
        <dbReference type="SAM" id="Phobius"/>
    </source>
</evidence>
<keyword evidence="3" id="KW-1185">Reference proteome</keyword>